<feature type="compositionally biased region" description="Basic and acidic residues" evidence="1">
    <location>
        <begin position="266"/>
        <end position="292"/>
    </location>
</feature>
<keyword evidence="3" id="KW-1185">Reference proteome</keyword>
<name>A0A0F0GRQ4_LENAE</name>
<feature type="region of interest" description="Disordered" evidence="1">
    <location>
        <begin position="402"/>
        <end position="422"/>
    </location>
</feature>
<evidence type="ECO:0000313" key="3">
    <source>
        <dbReference type="Proteomes" id="UP000033393"/>
    </source>
</evidence>
<feature type="compositionally biased region" description="Basic and acidic residues" evidence="1">
    <location>
        <begin position="1074"/>
        <end position="1088"/>
    </location>
</feature>
<feature type="compositionally biased region" description="Polar residues" evidence="1">
    <location>
        <begin position="408"/>
        <end position="418"/>
    </location>
</feature>
<evidence type="ECO:0000256" key="1">
    <source>
        <dbReference type="SAM" id="MobiDB-lite"/>
    </source>
</evidence>
<feature type="region of interest" description="Disordered" evidence="1">
    <location>
        <begin position="1063"/>
        <end position="1088"/>
    </location>
</feature>
<dbReference type="AlphaFoldDB" id="A0A0F0GRQ4"/>
<feature type="compositionally biased region" description="Low complexity" evidence="1">
    <location>
        <begin position="173"/>
        <end position="187"/>
    </location>
</feature>
<feature type="compositionally biased region" description="Basic and acidic residues" evidence="1">
    <location>
        <begin position="239"/>
        <end position="250"/>
    </location>
</feature>
<sequence length="1088" mass="117082">MDRSAPGEQLRAPDAGERTVPQASDRVAEQPVTAQERRGTDDAAPVVGGKLDAENVGAGPDQRGAGAGDGTPIVGPVAGGKLDGQDVGARPDQRVGGTRPDAPAGSRPDAQPSGTRPDQQVPGGRQDVPATGGRQETPTVGGRQDVPTTGGRQETPTVGGRTDAPTTGARPETQAGPGQPTGGTRPADAGRAGNATDPARVRDGQQPDTRSSGPSADRPGVAQPERVVTTSDGAPVSERTPDVDPADRRQQPVTDGEAVPVASSGRVDEATTRLDEPSTRHEPEITPVREGDPASTPDPVDLVQRTRSERPVVDGDIDGTAVRKAIIDQLGLKDGKADRLVREAIETHFSNENLKTHFHRAADGGVVVDLGVKTRQAPQIKIEVVGIGTGRDVQAKPTDFANKRTRTPSEQSVTSERSPISADARNFRVPTPFVNVTLRLAGLFNQPSSSMEAKLSRGLKTEVTETGLRAERSVHDVTFKVTVREPRKWPWLKGQTKTDAVSVDVPLVWPRREVATPPAEPIRPDLRPRDIAQVEINGLHKIYNEVERALAGPKAENFPVGHPGARRFRDWLATLPDRGAELLTGEPVREAFQLPGKRQRVEVSIAVVDTQAVRPKETVDGRIVRTHDTTYESTAGQSVSLRWGGGLFVQAGDITGALGGGAGPIAYKYATTTTGSKTTTKGKQEVTSTYTGPVENQQVRFSYVVQVGSGADAHRLKIDADGTVWSRPEGAVEEPVRHATEPETSGHAVPETVDLDRALHQLDVIHTLPEETVAGIVGPTLHRLWVEGVVRSKDLGAFEQRLRQFVHDHAREIGRGEPVRLPVSSWAKNAPDVFVKTRPVTAEARYVGVVPGETAKTVTSVARKESADLTKSWDTTAGVSGYVFDSRVKNYKAGNAYIYGKHHTKNVENLTQEVGVEHRFDGERPLHRTSYPVEIEVALSDRWAGDGEKVHTFRGEADILVPERPAPVSDTTRTRRDSAVEDLDEVTPRWEKIDNTAGWRAASRMGTHRAAYLPPVFQLDSLKPVPDLVPTVARMVDEEPGNKVAGWGRRVLFGNRPANIDQHKASNLAGADLNRPDERTAAREALEA</sequence>
<accession>A0A0F0GRQ4</accession>
<evidence type="ECO:0000313" key="2">
    <source>
        <dbReference type="EMBL" id="KJK46179.1"/>
    </source>
</evidence>
<dbReference type="PATRIC" id="fig|68170.10.peg.6022"/>
<proteinExistence type="predicted"/>
<dbReference type="Proteomes" id="UP000033393">
    <property type="component" value="Unassembled WGS sequence"/>
</dbReference>
<dbReference type="eggNOG" id="ENOG5031NI3">
    <property type="taxonomic scope" value="Bacteria"/>
</dbReference>
<gene>
    <name evidence="2" type="ORF">UK23_24050</name>
</gene>
<protein>
    <submittedName>
        <fullName evidence="2">Uncharacterized protein</fullName>
    </submittedName>
</protein>
<feature type="compositionally biased region" description="Polar residues" evidence="1">
    <location>
        <begin position="146"/>
        <end position="156"/>
    </location>
</feature>
<feature type="non-terminal residue" evidence="2">
    <location>
        <position position="1088"/>
    </location>
</feature>
<dbReference type="EMBL" id="JYJG01000182">
    <property type="protein sequence ID" value="KJK46179.1"/>
    <property type="molecule type" value="Genomic_DNA"/>
</dbReference>
<organism evidence="2 3">
    <name type="scientific">Lentzea aerocolonigenes</name>
    <name type="common">Lechevalieria aerocolonigenes</name>
    <name type="synonym">Saccharothrix aerocolonigenes</name>
    <dbReference type="NCBI Taxonomy" id="68170"/>
    <lineage>
        <taxon>Bacteria</taxon>
        <taxon>Bacillati</taxon>
        <taxon>Actinomycetota</taxon>
        <taxon>Actinomycetes</taxon>
        <taxon>Pseudonocardiales</taxon>
        <taxon>Pseudonocardiaceae</taxon>
        <taxon>Lentzea</taxon>
    </lineage>
</organism>
<comment type="caution">
    <text evidence="2">The sequence shown here is derived from an EMBL/GenBank/DDBJ whole genome shotgun (WGS) entry which is preliminary data.</text>
</comment>
<reference evidence="2 3" key="1">
    <citation type="submission" date="2015-02" db="EMBL/GenBank/DDBJ databases">
        <authorList>
            <person name="Ju K.-S."/>
            <person name="Doroghazi J.R."/>
            <person name="Metcalf W."/>
        </authorList>
    </citation>
    <scope>NUCLEOTIDE SEQUENCE [LARGE SCALE GENOMIC DNA]</scope>
    <source>
        <strain evidence="2 3">NRRL B-16140</strain>
    </source>
</reference>
<feature type="region of interest" description="Disordered" evidence="1">
    <location>
        <begin position="1"/>
        <end position="301"/>
    </location>
</feature>